<keyword evidence="2" id="KW-1185">Reference proteome</keyword>
<proteinExistence type="predicted"/>
<dbReference type="AlphaFoldDB" id="L5ME01"/>
<name>L5ME01_MYODS</name>
<evidence type="ECO:0000313" key="1">
    <source>
        <dbReference type="EMBL" id="ELK36859.1"/>
    </source>
</evidence>
<sequence length="81" mass="8538">MSQAVCCVLTRFQFLSPAVTHGHICELTFSEALAVARTVRVCSPKSLATGPAGPGRQPAPWMRVDGAQAPRLAALFSGERG</sequence>
<organism evidence="1 2">
    <name type="scientific">Myotis davidii</name>
    <name type="common">David's myotis</name>
    <dbReference type="NCBI Taxonomy" id="225400"/>
    <lineage>
        <taxon>Eukaryota</taxon>
        <taxon>Metazoa</taxon>
        <taxon>Chordata</taxon>
        <taxon>Craniata</taxon>
        <taxon>Vertebrata</taxon>
        <taxon>Euteleostomi</taxon>
        <taxon>Mammalia</taxon>
        <taxon>Eutheria</taxon>
        <taxon>Laurasiatheria</taxon>
        <taxon>Chiroptera</taxon>
        <taxon>Yangochiroptera</taxon>
        <taxon>Vespertilionidae</taxon>
        <taxon>Myotis</taxon>
    </lineage>
</organism>
<protein>
    <submittedName>
        <fullName evidence="1">Uncharacterized protein</fullName>
    </submittedName>
</protein>
<dbReference type="EMBL" id="KB101166">
    <property type="protein sequence ID" value="ELK36859.1"/>
    <property type="molecule type" value="Genomic_DNA"/>
</dbReference>
<reference evidence="2" key="1">
    <citation type="journal article" date="2013" name="Science">
        <title>Comparative analysis of bat genomes provides insight into the evolution of flight and immunity.</title>
        <authorList>
            <person name="Zhang G."/>
            <person name="Cowled C."/>
            <person name="Shi Z."/>
            <person name="Huang Z."/>
            <person name="Bishop-Lilly K.A."/>
            <person name="Fang X."/>
            <person name="Wynne J.W."/>
            <person name="Xiong Z."/>
            <person name="Baker M.L."/>
            <person name="Zhao W."/>
            <person name="Tachedjian M."/>
            <person name="Zhu Y."/>
            <person name="Zhou P."/>
            <person name="Jiang X."/>
            <person name="Ng J."/>
            <person name="Yang L."/>
            <person name="Wu L."/>
            <person name="Xiao J."/>
            <person name="Feng Y."/>
            <person name="Chen Y."/>
            <person name="Sun X."/>
            <person name="Zhang Y."/>
            <person name="Marsh G.A."/>
            <person name="Crameri G."/>
            <person name="Broder C.C."/>
            <person name="Frey K.G."/>
            <person name="Wang L.F."/>
            <person name="Wang J."/>
        </authorList>
    </citation>
    <scope>NUCLEOTIDE SEQUENCE [LARGE SCALE GENOMIC DNA]</scope>
</reference>
<evidence type="ECO:0000313" key="2">
    <source>
        <dbReference type="Proteomes" id="UP000010556"/>
    </source>
</evidence>
<gene>
    <name evidence="1" type="ORF">MDA_GLEAN10009445</name>
</gene>
<accession>L5ME01</accession>
<dbReference type="Proteomes" id="UP000010556">
    <property type="component" value="Unassembled WGS sequence"/>
</dbReference>